<dbReference type="AlphaFoldDB" id="A0A081BI34"/>
<proteinExistence type="predicted"/>
<evidence type="ECO:0000256" key="1">
    <source>
        <dbReference type="SAM" id="MobiDB-lite"/>
    </source>
</evidence>
<feature type="region of interest" description="Disordered" evidence="1">
    <location>
        <begin position="372"/>
        <end position="415"/>
    </location>
</feature>
<gene>
    <name evidence="2" type="ORF">LOSG293_110180</name>
</gene>
<accession>A0A081BI34</accession>
<keyword evidence="3" id="KW-1185">Reference proteome</keyword>
<name>A0A081BI34_9LACO</name>
<dbReference type="STRING" id="1291743.LOSG293_110180"/>
<evidence type="ECO:0000313" key="2">
    <source>
        <dbReference type="EMBL" id="GAK47702.1"/>
    </source>
</evidence>
<sequence length="415" mass="47444">MKMVHFYQRIELDNGKEKFVLKTTHRQPFTAQIEVTMNFSNDDTPSTTEFTIHGLLKEHSDLFKKGNQIDYYAGFFNADFSEHLIRHVVHGTITTIQPRKNDSGDWQLSFTMQDGEKYDKLKPIKVKTSKKIRQVASQKSLESKISAYNSKTNKAFNYWRDTHPHASDKEVKQKRAQATKKKKQARTQLSSSWNKQRKYLVNHKKYQVKTAYKALSFKPGTKGSTIIKKIAKLAGIKIQTVKLVYDRKYLKGYTAKKKPLACIKEIAADCNTTVYWKHGFLQVQDFVKQKKLDYVATSTTGLLDPPEYQEDSDVGKSWQLNLLFNPDISSGSVFQVKHESLSGWMIALSGSSTISTGSTSITSVVVQPFDEYKKKQQKSISKKKKSDKAAKAKKDKADREKAKEKRSKRSKGGKK</sequence>
<protein>
    <submittedName>
        <fullName evidence="2">Uncharacterized protein</fullName>
    </submittedName>
</protein>
<reference evidence="2" key="1">
    <citation type="journal article" date="2014" name="Genome Announc.">
        <title>Draft Genome Sequence of Lactobacillus oryzae Strain SG293T.</title>
        <authorList>
            <person name="Tanizawa Y."/>
            <person name="Fujisawa T."/>
            <person name="Mochizuki T."/>
            <person name="Kaminuma E."/>
            <person name="Nakamura Y."/>
            <person name="Tohno M."/>
        </authorList>
    </citation>
    <scope>NUCLEOTIDE SEQUENCE [LARGE SCALE GENOMIC DNA]</scope>
    <source>
        <strain evidence="2">SG293</strain>
    </source>
</reference>
<organism evidence="2 3">
    <name type="scientific">Secundilactobacillus oryzae JCM 18671</name>
    <dbReference type="NCBI Taxonomy" id="1291743"/>
    <lineage>
        <taxon>Bacteria</taxon>
        <taxon>Bacillati</taxon>
        <taxon>Bacillota</taxon>
        <taxon>Bacilli</taxon>
        <taxon>Lactobacillales</taxon>
        <taxon>Lactobacillaceae</taxon>
        <taxon>Secundilactobacillus</taxon>
    </lineage>
</organism>
<feature type="compositionally biased region" description="Basic and acidic residues" evidence="1">
    <location>
        <begin position="387"/>
        <end position="403"/>
    </location>
</feature>
<dbReference type="eggNOG" id="ENOG5032TSY">
    <property type="taxonomic scope" value="Bacteria"/>
</dbReference>
<evidence type="ECO:0000313" key="3">
    <source>
        <dbReference type="Proteomes" id="UP000028700"/>
    </source>
</evidence>
<dbReference type="EMBL" id="BBJM01000011">
    <property type="protein sequence ID" value="GAK47702.1"/>
    <property type="molecule type" value="Genomic_DNA"/>
</dbReference>
<comment type="caution">
    <text evidence="2">The sequence shown here is derived from an EMBL/GenBank/DDBJ whole genome shotgun (WGS) entry which is preliminary data.</text>
</comment>
<dbReference type="Proteomes" id="UP000028700">
    <property type="component" value="Unassembled WGS sequence"/>
</dbReference>
<feature type="compositionally biased region" description="Basic residues" evidence="1">
    <location>
        <begin position="404"/>
        <end position="415"/>
    </location>
</feature>
<feature type="compositionally biased region" description="Basic residues" evidence="1">
    <location>
        <begin position="375"/>
        <end position="386"/>
    </location>
</feature>